<dbReference type="RefSeq" id="WP_317566081.1">
    <property type="nucleotide sequence ID" value="NZ_JAWLJX010000009.1"/>
</dbReference>
<dbReference type="Proteomes" id="UP001185755">
    <property type="component" value="Unassembled WGS sequence"/>
</dbReference>
<evidence type="ECO:0000313" key="2">
    <source>
        <dbReference type="Proteomes" id="UP001185755"/>
    </source>
</evidence>
<reference evidence="1 2" key="1">
    <citation type="submission" date="2023-10" db="EMBL/GenBank/DDBJ databases">
        <title>Development of a sustainable strategy for remediation of hydrocarbon-contaminated territories based on the waste exchange concept.</title>
        <authorList>
            <person name="Krivoruchko A."/>
        </authorList>
    </citation>
    <scope>NUCLEOTIDE SEQUENCE [LARGE SCALE GENOMIC DNA]</scope>
    <source>
        <strain evidence="1 2">IEGM 1323</strain>
    </source>
</reference>
<organism evidence="1 2">
    <name type="scientific">Rhodococcoides yunnanense</name>
    <dbReference type="NCBI Taxonomy" id="278209"/>
    <lineage>
        <taxon>Bacteria</taxon>
        <taxon>Bacillati</taxon>
        <taxon>Actinomycetota</taxon>
        <taxon>Actinomycetes</taxon>
        <taxon>Mycobacteriales</taxon>
        <taxon>Nocardiaceae</taxon>
        <taxon>Rhodococcoides</taxon>
    </lineage>
</organism>
<gene>
    <name evidence="1" type="ORF">R3P96_21685</name>
</gene>
<proteinExistence type="predicted"/>
<comment type="caution">
    <text evidence="1">The sequence shown here is derived from an EMBL/GenBank/DDBJ whole genome shotgun (WGS) entry which is preliminary data.</text>
</comment>
<keyword evidence="2" id="KW-1185">Reference proteome</keyword>
<evidence type="ECO:0000313" key="1">
    <source>
        <dbReference type="EMBL" id="MDV6263959.1"/>
    </source>
</evidence>
<sequence>MAISPRVGGGSTSQSAARILIILDRLGQQPSQADLIATPGVVKVVRALSRLAKLDFWLRNPDYLADEVLTDIGSGHISPADGLPHVDRMLAGPAPLLHLYPMRRYKYGAWELPDNAIAVLKSYGFVTTRRAREIDTEASSKARRDYFLQEAGAAAIATMRDEIEQIKWYDEQAEAIGLLDVRETGSAAKVRQYQQPEYKATPVGRPVSSILDRVRPRFEKVAATHGYATTSAPSPALDGSEA</sequence>
<protein>
    <submittedName>
        <fullName evidence="1">Uncharacterized protein</fullName>
    </submittedName>
</protein>
<name>A0ABU4BIC3_9NOCA</name>
<dbReference type="EMBL" id="JAWLJX010000009">
    <property type="protein sequence ID" value="MDV6263959.1"/>
    <property type="molecule type" value="Genomic_DNA"/>
</dbReference>
<accession>A0ABU4BIC3</accession>